<protein>
    <submittedName>
        <fullName evidence="2">Uncharacterized protein</fullName>
    </submittedName>
</protein>
<dbReference type="AlphaFoldDB" id="A0A8S1K9E2"/>
<organism evidence="2 3">
    <name type="scientific">Paramecium sonneborni</name>
    <dbReference type="NCBI Taxonomy" id="65129"/>
    <lineage>
        <taxon>Eukaryota</taxon>
        <taxon>Sar</taxon>
        <taxon>Alveolata</taxon>
        <taxon>Ciliophora</taxon>
        <taxon>Intramacronucleata</taxon>
        <taxon>Oligohymenophorea</taxon>
        <taxon>Peniculida</taxon>
        <taxon>Parameciidae</taxon>
        <taxon>Paramecium</taxon>
    </lineage>
</organism>
<sequence>MNQLMNCKLNTLGYVRNYHSNFGSSNKINHTLYHKYASSQNYYFTKEINDILGKNRTSATIKFYDDMQYLENEECMSRVYYFDDYQSKIQLLIEFYKYHHDLPRFTVDEDIIQILNLYYDKKRKLEYYKIQRQIEQENLKNPDQPQKGIVGDKPFESQSTPQSEISGNSTINNNVDNILSDTILQQKNQNQIAEQDISQIIKLQDDQKSEIQQMLEVFNQTKYNNTQKHSFIKNSSPSFKQNLRLNEQILIQSKQQTKQKHDFKIPLSTRQPSSSLSRNLKTFSHEQNFDSNFNHLFNKCAQRKNTNLESKIDIRKEFKKSIPDIQSLGLRIFTCLNQMEKYKQNTKNIQSLDNKELQKILISVNQPTLSTKNKTYKSSSTQSIKISKQFNPYDDQAFNPSPINIVQTPRKNLNGCKFKKSLHLEQKQKVNSQGLQKLMVYKKDNIIKNQRNQGFVPNLNLNKINNQITNSTCNTLRNNTFTLNIVNQLTPKSLTFRSKINNIINQQIKTLQKNKIKYSIKQ</sequence>
<accession>A0A8S1K9E2</accession>
<comment type="caution">
    <text evidence="2">The sequence shown here is derived from an EMBL/GenBank/DDBJ whole genome shotgun (WGS) entry which is preliminary data.</text>
</comment>
<evidence type="ECO:0000313" key="3">
    <source>
        <dbReference type="Proteomes" id="UP000692954"/>
    </source>
</evidence>
<evidence type="ECO:0000313" key="2">
    <source>
        <dbReference type="EMBL" id="CAD8052280.1"/>
    </source>
</evidence>
<evidence type="ECO:0000256" key="1">
    <source>
        <dbReference type="SAM" id="MobiDB-lite"/>
    </source>
</evidence>
<reference evidence="2" key="1">
    <citation type="submission" date="2021-01" db="EMBL/GenBank/DDBJ databases">
        <authorList>
            <consortium name="Genoscope - CEA"/>
            <person name="William W."/>
        </authorList>
    </citation>
    <scope>NUCLEOTIDE SEQUENCE</scope>
</reference>
<dbReference type="OrthoDB" id="292259at2759"/>
<name>A0A8S1K9E2_9CILI</name>
<keyword evidence="3" id="KW-1185">Reference proteome</keyword>
<proteinExistence type="predicted"/>
<dbReference type="Proteomes" id="UP000692954">
    <property type="component" value="Unassembled WGS sequence"/>
</dbReference>
<dbReference type="EMBL" id="CAJJDN010000006">
    <property type="protein sequence ID" value="CAD8052280.1"/>
    <property type="molecule type" value="Genomic_DNA"/>
</dbReference>
<feature type="region of interest" description="Disordered" evidence="1">
    <location>
        <begin position="138"/>
        <end position="172"/>
    </location>
</feature>
<gene>
    <name evidence="2" type="ORF">PSON_ATCC_30995.1.T0060375</name>
</gene>
<feature type="compositionally biased region" description="Polar residues" evidence="1">
    <location>
        <begin position="156"/>
        <end position="172"/>
    </location>
</feature>